<feature type="region of interest" description="Disordered" evidence="2">
    <location>
        <begin position="134"/>
        <end position="158"/>
    </location>
</feature>
<comment type="caution">
    <text evidence="4">The sequence shown here is derived from an EMBL/GenBank/DDBJ whole genome shotgun (WGS) entry which is preliminary data.</text>
</comment>
<keyword evidence="5" id="KW-1185">Reference proteome</keyword>
<dbReference type="InterPro" id="IPR014710">
    <property type="entry name" value="RmlC-like_jellyroll"/>
</dbReference>
<evidence type="ECO:0000313" key="5">
    <source>
        <dbReference type="Proteomes" id="UP001596417"/>
    </source>
</evidence>
<dbReference type="InterPro" id="IPR051610">
    <property type="entry name" value="GPI/OXD"/>
</dbReference>
<dbReference type="Pfam" id="PF07883">
    <property type="entry name" value="Cupin_2"/>
    <property type="match status" value="1"/>
</dbReference>
<dbReference type="EMBL" id="JBHTAX010000006">
    <property type="protein sequence ID" value="MFC7193088.1"/>
    <property type="molecule type" value="Genomic_DNA"/>
</dbReference>
<dbReference type="AlphaFoldDB" id="A0ABD5YYJ9"/>
<evidence type="ECO:0000313" key="4">
    <source>
        <dbReference type="EMBL" id="MFC7193088.1"/>
    </source>
</evidence>
<dbReference type="InterPro" id="IPR013096">
    <property type="entry name" value="Cupin_2"/>
</dbReference>
<dbReference type="InterPro" id="IPR011051">
    <property type="entry name" value="RmlC_Cupin_sf"/>
</dbReference>
<organism evidence="4 5">
    <name type="scientific">Halocatena marina</name>
    <dbReference type="NCBI Taxonomy" id="2934937"/>
    <lineage>
        <taxon>Archaea</taxon>
        <taxon>Methanobacteriati</taxon>
        <taxon>Methanobacteriota</taxon>
        <taxon>Stenosarchaea group</taxon>
        <taxon>Halobacteria</taxon>
        <taxon>Halobacteriales</taxon>
        <taxon>Natronomonadaceae</taxon>
        <taxon>Halocatena</taxon>
    </lineage>
</organism>
<proteinExistence type="predicted"/>
<dbReference type="Proteomes" id="UP001596417">
    <property type="component" value="Unassembled WGS sequence"/>
</dbReference>
<keyword evidence="1" id="KW-0479">Metal-binding</keyword>
<dbReference type="RefSeq" id="WP_248910538.1">
    <property type="nucleotide sequence ID" value="NZ_CP109982.1"/>
</dbReference>
<evidence type="ECO:0000256" key="2">
    <source>
        <dbReference type="SAM" id="MobiDB-lite"/>
    </source>
</evidence>
<dbReference type="GO" id="GO:0046872">
    <property type="term" value="F:metal ion binding"/>
    <property type="evidence" value="ECO:0007669"/>
    <property type="project" value="UniProtKB-KW"/>
</dbReference>
<dbReference type="PANTHER" id="PTHR35848">
    <property type="entry name" value="OXALATE-BINDING PROTEIN"/>
    <property type="match status" value="1"/>
</dbReference>
<evidence type="ECO:0000256" key="1">
    <source>
        <dbReference type="ARBA" id="ARBA00022723"/>
    </source>
</evidence>
<dbReference type="Gene3D" id="2.60.120.10">
    <property type="entry name" value="Jelly Rolls"/>
    <property type="match status" value="1"/>
</dbReference>
<accession>A0ABD5YYJ9</accession>
<dbReference type="GeneID" id="76202664"/>
<protein>
    <submittedName>
        <fullName evidence="4">Cupin domain-containing protein</fullName>
    </submittedName>
</protein>
<sequence>MTPRVVNEDDAESVERSHGKKFASRDIELGLTTGSEKLGCTLYEVPPEHSAAPYHYHTANEEALYVLTGTGTLRTKSGEVEISKGDYATFLAGDVGAHQVTNTSDVTLRYLCFSTMRDPEVLVYPDSGKIGVRGEAPGAPNKNLREDAELDYWEGETS</sequence>
<evidence type="ECO:0000259" key="3">
    <source>
        <dbReference type="Pfam" id="PF07883"/>
    </source>
</evidence>
<feature type="domain" description="Cupin type-2" evidence="3">
    <location>
        <begin position="42"/>
        <end position="113"/>
    </location>
</feature>
<dbReference type="SUPFAM" id="SSF51182">
    <property type="entry name" value="RmlC-like cupins"/>
    <property type="match status" value="1"/>
</dbReference>
<name>A0ABD5YYJ9_9EURY</name>
<reference evidence="4 5" key="1">
    <citation type="journal article" date="2019" name="Int. J. Syst. Evol. Microbiol.">
        <title>The Global Catalogue of Microorganisms (GCM) 10K type strain sequencing project: providing services to taxonomists for standard genome sequencing and annotation.</title>
        <authorList>
            <consortium name="The Broad Institute Genomics Platform"/>
            <consortium name="The Broad Institute Genome Sequencing Center for Infectious Disease"/>
            <person name="Wu L."/>
            <person name="Ma J."/>
        </authorList>
    </citation>
    <scope>NUCLEOTIDE SEQUENCE [LARGE SCALE GENOMIC DNA]</scope>
    <source>
        <strain evidence="4 5">RDMS1</strain>
    </source>
</reference>
<feature type="compositionally biased region" description="Acidic residues" evidence="2">
    <location>
        <begin position="148"/>
        <end position="158"/>
    </location>
</feature>
<dbReference type="CDD" id="cd02224">
    <property type="entry name" value="cupin_SPO2919-like"/>
    <property type="match status" value="1"/>
</dbReference>
<gene>
    <name evidence="4" type="ORF">ACFQL7_27135</name>
</gene>